<dbReference type="PROSITE" id="PS00178">
    <property type="entry name" value="AA_TRNA_LIGASE_I"/>
    <property type="match status" value="1"/>
</dbReference>
<evidence type="ECO:0000259" key="13">
    <source>
        <dbReference type="SMART" id="SM00836"/>
    </source>
</evidence>
<evidence type="ECO:0000256" key="8">
    <source>
        <dbReference type="ARBA" id="ARBA00022917"/>
    </source>
</evidence>
<dbReference type="Pfam" id="PF03485">
    <property type="entry name" value="Arg_tRNA_synt_N"/>
    <property type="match status" value="1"/>
</dbReference>
<dbReference type="Gene3D" id="3.40.50.620">
    <property type="entry name" value="HUPs"/>
    <property type="match status" value="1"/>
</dbReference>
<dbReference type="Pfam" id="PF00750">
    <property type="entry name" value="tRNA-synt_1d"/>
    <property type="match status" value="1"/>
</dbReference>
<dbReference type="NCBIfam" id="TIGR00456">
    <property type="entry name" value="argS"/>
    <property type="match status" value="1"/>
</dbReference>
<evidence type="ECO:0000256" key="2">
    <source>
        <dbReference type="ARBA" id="ARBA00005594"/>
    </source>
</evidence>
<dbReference type="SUPFAM" id="SSF47323">
    <property type="entry name" value="Anticodon-binding domain of a subclass of class I aminoacyl-tRNA synthetases"/>
    <property type="match status" value="1"/>
</dbReference>
<dbReference type="CDD" id="cd00671">
    <property type="entry name" value="ArgRS_core"/>
    <property type="match status" value="1"/>
</dbReference>
<comment type="caution">
    <text evidence="15">The sequence shown here is derived from an EMBL/GenBank/DDBJ whole genome shotgun (WGS) entry which is preliminary data.</text>
</comment>
<comment type="subunit">
    <text evidence="3 11">Monomer.</text>
</comment>
<evidence type="ECO:0000256" key="5">
    <source>
        <dbReference type="ARBA" id="ARBA00022598"/>
    </source>
</evidence>
<comment type="catalytic activity">
    <reaction evidence="10 11">
        <text>tRNA(Arg) + L-arginine + ATP = L-arginyl-tRNA(Arg) + AMP + diphosphate</text>
        <dbReference type="Rhea" id="RHEA:20301"/>
        <dbReference type="Rhea" id="RHEA-COMP:9658"/>
        <dbReference type="Rhea" id="RHEA-COMP:9673"/>
        <dbReference type="ChEBI" id="CHEBI:30616"/>
        <dbReference type="ChEBI" id="CHEBI:32682"/>
        <dbReference type="ChEBI" id="CHEBI:33019"/>
        <dbReference type="ChEBI" id="CHEBI:78442"/>
        <dbReference type="ChEBI" id="CHEBI:78513"/>
        <dbReference type="ChEBI" id="CHEBI:456215"/>
        <dbReference type="EC" id="6.1.1.19"/>
    </reaction>
</comment>
<sequence length="638" mass="70426">MYERRRSNVGASLLAKAVYLSPHIHKLPAKVGKPVFATDNAQFFHPRIDAPPRLRSKEKTMKDTIRQLIQQALTQLVNEGVLPEGLTPAIQVENARDKTHGDFASNIAMMLAKPAGMKPRDLAEKIIAALPADENVTKAEIAGPGFINFFQNTQALASRLDAALADAHVGVRKAGPAQRTVVDLSAPNLAKEMHVGHLRSTIIGDGVARVLEFLGDEVIRQNHVGDWGTQFGMLMAYLQENPITSDELSDLENFYRAAKQRFDESAEFADRARGLVVKLQAGDAECLALWTKFKDISLSHCQKIYELLNVKLTMADVMGESAYNDDLINVVNDLKAAGMLVESNGAQCVFLDEFKNADGDPLPVIIVKADGGYLYATTDLAAVRYRSGKLKADRALYFVDQRQALHFQQVFAVARKAGFVTHPMEMEHMGFGTMNGADGRPFKTRDGGTVKLIDLLTEAQDRAYNLVKEKNPELAEDELRNIAKVVGIGAVKYADLSKHRTSDYSFNFDLMLNFEGNTAPYLLYAYTRVAGVFRKLGKDFSEVDGQIVLEAAHEHELAAKLAQFGEVLNNVSDKGTPHILCTYLYDVAGLFSSFYENCPILTAETPAQMQSRLRLAALTGRTLKQGLELLGLETLERM</sequence>
<dbReference type="Gene3D" id="1.10.730.10">
    <property type="entry name" value="Isoleucyl-tRNA Synthetase, Domain 1"/>
    <property type="match status" value="1"/>
</dbReference>
<proteinExistence type="inferred from homology"/>
<dbReference type="AlphaFoldDB" id="A0A370SYM2"/>
<dbReference type="InterPro" id="IPR005148">
    <property type="entry name" value="Arg-tRNA-synth_N"/>
</dbReference>
<dbReference type="PRINTS" id="PR01038">
    <property type="entry name" value="TRNASYNTHARG"/>
</dbReference>
<protein>
    <recommendedName>
        <fullName evidence="11">Arginine--tRNA ligase</fullName>
        <ecNumber evidence="11">6.1.1.19</ecNumber>
    </recommendedName>
    <alternativeName>
        <fullName evidence="11">Arginyl-tRNA synthetase</fullName>
        <shortName evidence="11">ArgRS</shortName>
    </alternativeName>
</protein>
<evidence type="ECO:0000256" key="4">
    <source>
        <dbReference type="ARBA" id="ARBA00022490"/>
    </source>
</evidence>
<keyword evidence="7 11" id="KW-0067">ATP-binding</keyword>
<dbReference type="PANTHER" id="PTHR11956">
    <property type="entry name" value="ARGINYL-TRNA SYNTHETASE"/>
    <property type="match status" value="1"/>
</dbReference>
<keyword evidence="4 11" id="KW-0963">Cytoplasm</keyword>
<keyword evidence="9 11" id="KW-0030">Aminoacyl-tRNA synthetase</keyword>
<evidence type="ECO:0000313" key="16">
    <source>
        <dbReference type="Proteomes" id="UP000255365"/>
    </source>
</evidence>
<keyword evidence="6 11" id="KW-0547">Nucleotide-binding</keyword>
<dbReference type="FunFam" id="3.30.1360.70:FF:000003">
    <property type="entry name" value="Arginine--tRNA ligase"/>
    <property type="match status" value="1"/>
</dbReference>
<dbReference type="FunFam" id="3.40.50.620:FF:000030">
    <property type="entry name" value="Arginine--tRNA ligase"/>
    <property type="match status" value="1"/>
</dbReference>
<dbReference type="InterPro" id="IPR035684">
    <property type="entry name" value="ArgRS_core"/>
</dbReference>
<dbReference type="GO" id="GO:0005524">
    <property type="term" value="F:ATP binding"/>
    <property type="evidence" value="ECO:0007669"/>
    <property type="project" value="UniProtKB-UniRule"/>
</dbReference>
<dbReference type="InterPro" id="IPR001412">
    <property type="entry name" value="aa-tRNA-synth_I_CS"/>
</dbReference>
<evidence type="ECO:0000256" key="12">
    <source>
        <dbReference type="RuleBase" id="RU363038"/>
    </source>
</evidence>
<evidence type="ECO:0000256" key="10">
    <source>
        <dbReference type="ARBA" id="ARBA00049339"/>
    </source>
</evidence>
<evidence type="ECO:0000256" key="11">
    <source>
        <dbReference type="HAMAP-Rule" id="MF_00123"/>
    </source>
</evidence>
<dbReference type="GO" id="GO:0006420">
    <property type="term" value="P:arginyl-tRNA aminoacylation"/>
    <property type="evidence" value="ECO:0007669"/>
    <property type="project" value="UniProtKB-UniRule"/>
</dbReference>
<dbReference type="Proteomes" id="UP000255365">
    <property type="component" value="Unassembled WGS sequence"/>
</dbReference>
<dbReference type="SMART" id="SM00836">
    <property type="entry name" value="DALR_1"/>
    <property type="match status" value="1"/>
</dbReference>
<feature type="domain" description="Arginyl tRNA synthetase N-terminal" evidence="14">
    <location>
        <begin position="63"/>
        <end position="151"/>
    </location>
</feature>
<evidence type="ECO:0000313" key="15">
    <source>
        <dbReference type="EMBL" id="RDL24832.1"/>
    </source>
</evidence>
<dbReference type="GO" id="GO:0005737">
    <property type="term" value="C:cytoplasm"/>
    <property type="evidence" value="ECO:0007669"/>
    <property type="project" value="UniProtKB-SubCell"/>
</dbReference>
<evidence type="ECO:0000256" key="3">
    <source>
        <dbReference type="ARBA" id="ARBA00011245"/>
    </source>
</evidence>
<dbReference type="EMBL" id="QRAV01000001">
    <property type="protein sequence ID" value="RDL24832.1"/>
    <property type="molecule type" value="Genomic_DNA"/>
</dbReference>
<evidence type="ECO:0000256" key="6">
    <source>
        <dbReference type="ARBA" id="ARBA00022741"/>
    </source>
</evidence>
<dbReference type="InterPro" id="IPR036695">
    <property type="entry name" value="Arg-tRNA-synth_N_sf"/>
</dbReference>
<accession>A0A370SYM2</accession>
<dbReference type="SUPFAM" id="SSF52374">
    <property type="entry name" value="Nucleotidylyl transferase"/>
    <property type="match status" value="1"/>
</dbReference>
<evidence type="ECO:0000256" key="7">
    <source>
        <dbReference type="ARBA" id="ARBA00022840"/>
    </source>
</evidence>
<comment type="similarity">
    <text evidence="2 11 12">Belongs to the class-I aminoacyl-tRNA synthetase family.</text>
</comment>
<organism evidence="15 16">
    <name type="scientific">Pseudomonas jessenii</name>
    <dbReference type="NCBI Taxonomy" id="77298"/>
    <lineage>
        <taxon>Bacteria</taxon>
        <taxon>Pseudomonadati</taxon>
        <taxon>Pseudomonadota</taxon>
        <taxon>Gammaproteobacteria</taxon>
        <taxon>Pseudomonadales</taxon>
        <taxon>Pseudomonadaceae</taxon>
        <taxon>Pseudomonas</taxon>
    </lineage>
</organism>
<feature type="domain" description="DALR anticodon binding" evidence="13">
    <location>
        <begin position="522"/>
        <end position="638"/>
    </location>
</feature>
<keyword evidence="8 11" id="KW-0648">Protein biosynthesis</keyword>
<dbReference type="InterPro" id="IPR014729">
    <property type="entry name" value="Rossmann-like_a/b/a_fold"/>
</dbReference>
<dbReference type="SMART" id="SM01016">
    <property type="entry name" value="Arg_tRNA_synt_N"/>
    <property type="match status" value="1"/>
</dbReference>
<dbReference type="InterPro" id="IPR001278">
    <property type="entry name" value="Arg-tRNA-ligase"/>
</dbReference>
<evidence type="ECO:0000259" key="14">
    <source>
        <dbReference type="SMART" id="SM01016"/>
    </source>
</evidence>
<dbReference type="Pfam" id="PF05746">
    <property type="entry name" value="DALR_1"/>
    <property type="match status" value="1"/>
</dbReference>
<dbReference type="InterPro" id="IPR008909">
    <property type="entry name" value="DALR_anticod-bd"/>
</dbReference>
<evidence type="ECO:0000256" key="1">
    <source>
        <dbReference type="ARBA" id="ARBA00004496"/>
    </source>
</evidence>
<reference evidence="15 16" key="1">
    <citation type="submission" date="2018-07" db="EMBL/GenBank/DDBJ databases">
        <title>Genome sequencing of rice bacterial endophytes.</title>
        <authorList>
            <person name="Venturi V."/>
        </authorList>
    </citation>
    <scope>NUCLEOTIDE SEQUENCE [LARGE SCALE GENOMIC DNA]</scope>
    <source>
        <strain evidence="15 16">E2333</strain>
    </source>
</reference>
<feature type="short sequence motif" description="'HIGH' region" evidence="11">
    <location>
        <begin position="187"/>
        <end position="197"/>
    </location>
</feature>
<comment type="subcellular location">
    <subcellularLocation>
        <location evidence="1 11">Cytoplasm</location>
    </subcellularLocation>
</comment>
<dbReference type="Gene3D" id="3.30.1360.70">
    <property type="entry name" value="Arginyl tRNA synthetase N-terminal domain"/>
    <property type="match status" value="1"/>
</dbReference>
<dbReference type="FunFam" id="1.10.730.10:FF:000006">
    <property type="entry name" value="Arginyl-tRNA synthetase 2, mitochondrial"/>
    <property type="match status" value="1"/>
</dbReference>
<dbReference type="SUPFAM" id="SSF55190">
    <property type="entry name" value="Arginyl-tRNA synthetase (ArgRS), N-terminal 'additional' domain"/>
    <property type="match status" value="1"/>
</dbReference>
<evidence type="ECO:0000256" key="9">
    <source>
        <dbReference type="ARBA" id="ARBA00023146"/>
    </source>
</evidence>
<name>A0A370SYM2_PSEJE</name>
<dbReference type="InterPro" id="IPR009080">
    <property type="entry name" value="tRNAsynth_Ia_anticodon-bd"/>
</dbReference>
<keyword evidence="5 11" id="KW-0436">Ligase</keyword>
<dbReference type="PANTHER" id="PTHR11956:SF5">
    <property type="entry name" value="ARGININE--TRNA LIGASE, CYTOPLASMIC"/>
    <property type="match status" value="1"/>
</dbReference>
<dbReference type="HAMAP" id="MF_00123">
    <property type="entry name" value="Arg_tRNA_synth"/>
    <property type="match status" value="1"/>
</dbReference>
<gene>
    <name evidence="11" type="primary">argS</name>
    <name evidence="15" type="ORF">DEU51_101305</name>
</gene>
<dbReference type="GO" id="GO:0004814">
    <property type="term" value="F:arginine-tRNA ligase activity"/>
    <property type="evidence" value="ECO:0007669"/>
    <property type="project" value="UniProtKB-UniRule"/>
</dbReference>
<dbReference type="EC" id="6.1.1.19" evidence="11"/>